<feature type="compositionally biased region" description="Basic and acidic residues" evidence="1">
    <location>
        <begin position="357"/>
        <end position="394"/>
    </location>
</feature>
<dbReference type="STRING" id="1408157.A0A1J7J0J0"/>
<feature type="region of interest" description="Disordered" evidence="1">
    <location>
        <begin position="345"/>
        <end position="516"/>
    </location>
</feature>
<proteinExistence type="predicted"/>
<dbReference type="EMBL" id="KV875094">
    <property type="protein sequence ID" value="OIW33583.1"/>
    <property type="molecule type" value="Genomic_DNA"/>
</dbReference>
<accession>A0A1J7J0J0</accession>
<keyword evidence="3" id="KW-1185">Reference proteome</keyword>
<evidence type="ECO:0000313" key="2">
    <source>
        <dbReference type="EMBL" id="OIW33583.1"/>
    </source>
</evidence>
<name>A0A1J7J0J0_9PEZI</name>
<evidence type="ECO:0008006" key="4">
    <source>
        <dbReference type="Google" id="ProtNLM"/>
    </source>
</evidence>
<dbReference type="InParanoid" id="A0A1J7J0J0"/>
<dbReference type="AlphaFoldDB" id="A0A1J7J0J0"/>
<protein>
    <recommendedName>
        <fullName evidence="4">RRM domain-containing protein</fullName>
    </recommendedName>
</protein>
<feature type="region of interest" description="Disordered" evidence="1">
    <location>
        <begin position="1"/>
        <end position="20"/>
    </location>
</feature>
<gene>
    <name evidence="2" type="ORF">CONLIGDRAFT_640690</name>
</gene>
<evidence type="ECO:0000313" key="3">
    <source>
        <dbReference type="Proteomes" id="UP000182658"/>
    </source>
</evidence>
<feature type="compositionally biased region" description="Basic residues" evidence="1">
    <location>
        <begin position="505"/>
        <end position="516"/>
    </location>
</feature>
<dbReference type="OrthoDB" id="610462at2759"/>
<dbReference type="Proteomes" id="UP000182658">
    <property type="component" value="Unassembled WGS sequence"/>
</dbReference>
<organism evidence="2 3">
    <name type="scientific">Coniochaeta ligniaria NRRL 30616</name>
    <dbReference type="NCBI Taxonomy" id="1408157"/>
    <lineage>
        <taxon>Eukaryota</taxon>
        <taxon>Fungi</taxon>
        <taxon>Dikarya</taxon>
        <taxon>Ascomycota</taxon>
        <taxon>Pezizomycotina</taxon>
        <taxon>Sordariomycetes</taxon>
        <taxon>Sordariomycetidae</taxon>
        <taxon>Coniochaetales</taxon>
        <taxon>Coniochaetaceae</taxon>
        <taxon>Coniochaeta</taxon>
    </lineage>
</organism>
<reference evidence="2 3" key="1">
    <citation type="submission" date="2016-10" db="EMBL/GenBank/DDBJ databases">
        <title>Draft genome sequence of Coniochaeta ligniaria NRRL30616, a lignocellulolytic fungus for bioabatement of inhibitors in plant biomass hydrolysates.</title>
        <authorList>
            <consortium name="DOE Joint Genome Institute"/>
            <person name="Jimenez D.J."/>
            <person name="Hector R.E."/>
            <person name="Riley R."/>
            <person name="Sun H."/>
            <person name="Grigoriev I.V."/>
            <person name="Van Elsas J.D."/>
            <person name="Nichols N.N."/>
        </authorList>
    </citation>
    <scope>NUCLEOTIDE SEQUENCE [LARGE SCALE GENOMIC DNA]</scope>
    <source>
        <strain evidence="2 3">NRRL 30616</strain>
    </source>
</reference>
<sequence length="516" mass="56005">MSQRKHPSTGQAGQASVDGMTVQPGDVTGCYYLLVGNLQKDTGWSDIKDFLRNGSVDMDHVEVFPKTYTGWVRIYGRQNFDAAMSTSLRCVIPSHSRADDSAELFQSKPCRNRYIIPDGRNATHPTFVRNLKIAPLEAPAASTATHGAAFAAQIPPLQMSEQSGYVSMSYTNPYVTSPGTAYGVSQDYDQTDMEYNKAHPTHYHDAAPTQRTGYEGMQLYAASSRAFVDKFAAMSVVQSPPGSSDPTTTRDVSSADFKIQVKLHREGESIDQDMVMHFVRSCAPLTVQNVLRVDVLKVRSKHRGGQPNRALIVFDSAHACSMAREGMFDKEVGGMRLVQNAADDEEPAVVDAQQADAAEKPAPKEPRPPKPEGSDQRTRKEKARDRRRESEAHKKERRHGHKTAGAAHGPSGHGPPGGGSWSSSGYAAPGAPGSSSSSAAATARPMDYAAATEETTADSGGKGKEKARPLVVDGSSPVHHRQQKQQDEKKPAKQPLVVDGTTPVHKQKHGQKKHRK</sequence>
<feature type="compositionally biased region" description="Gly residues" evidence="1">
    <location>
        <begin position="411"/>
        <end position="420"/>
    </location>
</feature>
<evidence type="ECO:0000256" key="1">
    <source>
        <dbReference type="SAM" id="MobiDB-lite"/>
    </source>
</evidence>
<feature type="compositionally biased region" description="Low complexity" evidence="1">
    <location>
        <begin position="421"/>
        <end position="454"/>
    </location>
</feature>